<accession>A0A1A0DLF0</accession>
<evidence type="ECO:0000256" key="1">
    <source>
        <dbReference type="ARBA" id="ARBA00004496"/>
    </source>
</evidence>
<dbReference type="Gene3D" id="3.30.750.200">
    <property type="match status" value="1"/>
</dbReference>
<dbReference type="PIRSF" id="PIRSF000167">
    <property type="entry name" value="HemN"/>
    <property type="match status" value="1"/>
</dbReference>
<feature type="binding site" evidence="16">
    <location>
        <position position="64"/>
    </location>
    <ligand>
        <name>[4Fe-4S] cluster</name>
        <dbReference type="ChEBI" id="CHEBI:49883"/>
        <note>4Fe-4S-S-AdoMet</note>
    </ligand>
</feature>
<keyword evidence="8 14" id="KW-0479">Metal-binding</keyword>
<dbReference type="InterPro" id="IPR013785">
    <property type="entry name" value="Aldolase_TIM"/>
</dbReference>
<dbReference type="GO" id="GO:0005737">
    <property type="term" value="C:cytoplasm"/>
    <property type="evidence" value="ECO:0007669"/>
    <property type="project" value="UniProtKB-SubCell"/>
</dbReference>
<dbReference type="EMBL" id="LYUD01000034">
    <property type="protein sequence ID" value="OAZ75502.1"/>
    <property type="molecule type" value="Genomic_DNA"/>
</dbReference>
<dbReference type="InterPro" id="IPR004558">
    <property type="entry name" value="Coprogen_oxidase_HemN"/>
</dbReference>
<evidence type="ECO:0000313" key="19">
    <source>
        <dbReference type="Proteomes" id="UP000093796"/>
    </source>
</evidence>
<dbReference type="Proteomes" id="UP000093796">
    <property type="component" value="Unassembled WGS sequence"/>
</dbReference>
<feature type="binding site" evidence="15">
    <location>
        <position position="54"/>
    </location>
    <ligand>
        <name>S-adenosyl-L-methionine</name>
        <dbReference type="ChEBI" id="CHEBI:59789"/>
        <label>1</label>
    </ligand>
</feature>
<evidence type="ECO:0000256" key="15">
    <source>
        <dbReference type="PIRSR" id="PIRSR000167-1"/>
    </source>
</evidence>
<feature type="binding site" evidence="16">
    <location>
        <position position="60"/>
    </location>
    <ligand>
        <name>[4Fe-4S] cluster</name>
        <dbReference type="ChEBI" id="CHEBI:49883"/>
        <note>4Fe-4S-S-AdoMet</note>
    </ligand>
</feature>
<keyword evidence="5 14" id="KW-0004">4Fe-4S</keyword>
<evidence type="ECO:0000256" key="9">
    <source>
        <dbReference type="ARBA" id="ARBA00023002"/>
    </source>
</evidence>
<feature type="domain" description="Radical SAM core" evidence="17">
    <location>
        <begin position="45"/>
        <end position="287"/>
    </location>
</feature>
<comment type="catalytic activity">
    <reaction evidence="13 14">
        <text>coproporphyrinogen III + 2 S-adenosyl-L-methionine = protoporphyrinogen IX + 2 5'-deoxyadenosine + 2 L-methionine + 2 CO2</text>
        <dbReference type="Rhea" id="RHEA:15425"/>
        <dbReference type="ChEBI" id="CHEBI:16526"/>
        <dbReference type="ChEBI" id="CHEBI:17319"/>
        <dbReference type="ChEBI" id="CHEBI:57307"/>
        <dbReference type="ChEBI" id="CHEBI:57309"/>
        <dbReference type="ChEBI" id="CHEBI:57844"/>
        <dbReference type="ChEBI" id="CHEBI:59789"/>
        <dbReference type="EC" id="1.3.98.3"/>
    </reaction>
</comment>
<dbReference type="GO" id="GO:0046872">
    <property type="term" value="F:metal ion binding"/>
    <property type="evidence" value="ECO:0007669"/>
    <property type="project" value="UniProtKB-KW"/>
</dbReference>
<dbReference type="GO" id="GO:0051989">
    <property type="term" value="F:coproporphyrinogen dehydrogenase activity"/>
    <property type="evidence" value="ECO:0007669"/>
    <property type="project" value="UniProtKB-EC"/>
</dbReference>
<evidence type="ECO:0000256" key="10">
    <source>
        <dbReference type="ARBA" id="ARBA00023004"/>
    </source>
</evidence>
<sequence>MGAASVSDLISRYGGNLPRYTSYPTAASFTEAVGSQQVAGWLKALPENEPVSLYFHVPFCDELCRFCGCNTSVMRHEDGRLAYGDLLREEMRRIVALVGEQRTVRHVQFGGGTPTTLPPHSLRQIMRSIRTFFQVDPQAELAMELDPRHVPQDYPALLGDLGFTRISLGVQDLEPRVQEACGRHQSFEQTQASIQAARDAGVSGVNIDLIYGLPYQTVESVGATALKIASLRPDRLAVFGYAHVPWKQKRQRLIPEASLPKSEERLAQRAEIDRVLQAQGYRPIGLDHYALPEDGLAQSAQAGTLHRNFQGYTTDPCPVLLGMGASAISMLPAGFTQNITSVAAYARAMAENSDSLPVARGVAFTEDDKLRGAIIERIMCDMAVDLAVVGQGGDFSEELAQLHPLEQDGLVKIDGQKISITAFGRPFVRHVAAVFDTRRRALQQQAQGAGQGATPQFSAAL</sequence>
<keyword evidence="6 14" id="KW-0963">Cytoplasm</keyword>
<dbReference type="GO" id="GO:0004109">
    <property type="term" value="F:coproporphyrinogen oxidase activity"/>
    <property type="evidence" value="ECO:0007669"/>
    <property type="project" value="InterPro"/>
</dbReference>
<evidence type="ECO:0000313" key="18">
    <source>
        <dbReference type="EMBL" id="OAZ75502.1"/>
    </source>
</evidence>
<dbReference type="CDD" id="cd01335">
    <property type="entry name" value="Radical_SAM"/>
    <property type="match status" value="1"/>
</dbReference>
<dbReference type="UniPathway" id="UPA00251">
    <property type="reaction ID" value="UER00323"/>
</dbReference>
<dbReference type="PANTHER" id="PTHR13932">
    <property type="entry name" value="COPROPORPHYRINIGEN III OXIDASE"/>
    <property type="match status" value="1"/>
</dbReference>
<comment type="pathway">
    <text evidence="2 14">Porphyrin-containing compound metabolism; protoporphyrin-IX biosynthesis; protoporphyrinogen-IX from coproporphyrinogen-III (AdoMet route): step 1/1.</text>
</comment>
<dbReference type="InterPro" id="IPR034505">
    <property type="entry name" value="Coproporphyrinogen-III_oxidase"/>
</dbReference>
<evidence type="ECO:0000256" key="3">
    <source>
        <dbReference type="ARBA" id="ARBA00005493"/>
    </source>
</evidence>
<feature type="binding site" evidence="15">
    <location>
        <begin position="112"/>
        <end position="113"/>
    </location>
    <ligand>
        <name>S-adenosyl-L-methionine</name>
        <dbReference type="ChEBI" id="CHEBI:59789"/>
        <label>2</label>
    </ligand>
</feature>
<dbReference type="PATRIC" id="fig|438.15.peg.428"/>
<name>A0A1A0DLF0_ACEPA</name>
<dbReference type="InterPro" id="IPR058240">
    <property type="entry name" value="rSAM_sf"/>
</dbReference>
<feature type="binding site" evidence="15">
    <location>
        <position position="144"/>
    </location>
    <ligand>
        <name>S-adenosyl-L-methionine</name>
        <dbReference type="ChEBI" id="CHEBI:59789"/>
        <label>1</label>
    </ligand>
</feature>
<dbReference type="Gene3D" id="1.10.10.920">
    <property type="match status" value="1"/>
</dbReference>
<protein>
    <recommendedName>
        <fullName evidence="14">Coproporphyrinogen-III oxidase</fullName>
        <ecNumber evidence="14">1.3.98.3</ecNumber>
    </recommendedName>
</protein>
<reference evidence="18 19" key="1">
    <citation type="submission" date="2016-05" db="EMBL/GenBank/DDBJ databases">
        <title>Genome sequencing of Acetobacter pasteurianus strain SRCM100623.</title>
        <authorList>
            <person name="Song Y.R."/>
        </authorList>
    </citation>
    <scope>NUCLEOTIDE SEQUENCE [LARGE SCALE GENOMIC DNA]</scope>
    <source>
        <strain evidence="18 19">SRCM100623</strain>
    </source>
</reference>
<evidence type="ECO:0000256" key="8">
    <source>
        <dbReference type="ARBA" id="ARBA00022723"/>
    </source>
</evidence>
<organism evidence="18 19">
    <name type="scientific">Acetobacter pasteurianus</name>
    <name type="common">Acetobacter turbidans</name>
    <dbReference type="NCBI Taxonomy" id="438"/>
    <lineage>
        <taxon>Bacteria</taxon>
        <taxon>Pseudomonadati</taxon>
        <taxon>Pseudomonadota</taxon>
        <taxon>Alphaproteobacteria</taxon>
        <taxon>Acetobacterales</taxon>
        <taxon>Acetobacteraceae</taxon>
        <taxon>Acetobacter</taxon>
    </lineage>
</organism>
<keyword evidence="11 14" id="KW-0411">Iron-sulfur</keyword>
<evidence type="ECO:0000256" key="12">
    <source>
        <dbReference type="ARBA" id="ARBA00023244"/>
    </source>
</evidence>
<dbReference type="SFLD" id="SFLDS00029">
    <property type="entry name" value="Radical_SAM"/>
    <property type="match status" value="1"/>
</dbReference>
<feature type="binding site" evidence="15">
    <location>
        <position position="183"/>
    </location>
    <ligand>
        <name>S-adenosyl-L-methionine</name>
        <dbReference type="ChEBI" id="CHEBI:59789"/>
        <label>2</label>
    </ligand>
</feature>
<proteinExistence type="inferred from homology"/>
<keyword evidence="7 14" id="KW-0949">S-adenosyl-L-methionine</keyword>
<dbReference type="Pfam" id="PF04055">
    <property type="entry name" value="Radical_SAM"/>
    <property type="match status" value="1"/>
</dbReference>
<feature type="binding site" evidence="15">
    <location>
        <position position="208"/>
    </location>
    <ligand>
        <name>S-adenosyl-L-methionine</name>
        <dbReference type="ChEBI" id="CHEBI:59789"/>
        <label>2</label>
    </ligand>
</feature>
<evidence type="ECO:0000256" key="6">
    <source>
        <dbReference type="ARBA" id="ARBA00022490"/>
    </source>
</evidence>
<dbReference type="InterPro" id="IPR006638">
    <property type="entry name" value="Elp3/MiaA/NifB-like_rSAM"/>
</dbReference>
<feature type="binding site" evidence="16">
    <location>
        <position position="67"/>
    </location>
    <ligand>
        <name>[4Fe-4S] cluster</name>
        <dbReference type="ChEBI" id="CHEBI:49883"/>
        <note>4Fe-4S-S-AdoMet</note>
    </ligand>
</feature>
<dbReference type="PROSITE" id="PS51918">
    <property type="entry name" value="RADICAL_SAM"/>
    <property type="match status" value="1"/>
</dbReference>
<feature type="binding site" evidence="15">
    <location>
        <position position="242"/>
    </location>
    <ligand>
        <name>S-adenosyl-L-methionine</name>
        <dbReference type="ChEBI" id="CHEBI:59789"/>
        <label>2</label>
    </ligand>
</feature>
<evidence type="ECO:0000259" key="17">
    <source>
        <dbReference type="PROSITE" id="PS51918"/>
    </source>
</evidence>
<comment type="caution">
    <text evidence="18">The sequence shown here is derived from an EMBL/GenBank/DDBJ whole genome shotgun (WGS) entry which is preliminary data.</text>
</comment>
<evidence type="ECO:0000256" key="14">
    <source>
        <dbReference type="PIRNR" id="PIRNR000167"/>
    </source>
</evidence>
<dbReference type="InterPro" id="IPR007197">
    <property type="entry name" value="rSAM"/>
</dbReference>
<feature type="binding site" evidence="15">
    <location>
        <position position="171"/>
    </location>
    <ligand>
        <name>S-adenosyl-L-methionine</name>
        <dbReference type="ChEBI" id="CHEBI:59789"/>
        <label>2</label>
    </ligand>
</feature>
<keyword evidence="10 14" id="KW-0408">Iron</keyword>
<dbReference type="eggNOG" id="COG0635">
    <property type="taxonomic scope" value="Bacteria"/>
</dbReference>
<keyword evidence="12 14" id="KW-0627">Porphyrin biosynthesis</keyword>
<dbReference type="GO" id="GO:0006782">
    <property type="term" value="P:protoporphyrinogen IX biosynthetic process"/>
    <property type="evidence" value="ECO:0007669"/>
    <property type="project" value="UniProtKB-UniPathway"/>
</dbReference>
<dbReference type="GO" id="GO:0051539">
    <property type="term" value="F:4 iron, 4 sulfur cluster binding"/>
    <property type="evidence" value="ECO:0007669"/>
    <property type="project" value="UniProtKB-KW"/>
</dbReference>
<evidence type="ECO:0000256" key="7">
    <source>
        <dbReference type="ARBA" id="ARBA00022691"/>
    </source>
</evidence>
<evidence type="ECO:0000256" key="16">
    <source>
        <dbReference type="PIRSR" id="PIRSR000167-2"/>
    </source>
</evidence>
<dbReference type="SMART" id="SM00729">
    <property type="entry name" value="Elp3"/>
    <property type="match status" value="1"/>
</dbReference>
<comment type="subunit">
    <text evidence="4">Monomer.</text>
</comment>
<feature type="binding site" evidence="15">
    <location>
        <position position="111"/>
    </location>
    <ligand>
        <name>S-adenosyl-L-methionine</name>
        <dbReference type="ChEBI" id="CHEBI:59789"/>
        <label>1</label>
    </ligand>
</feature>
<evidence type="ECO:0000256" key="2">
    <source>
        <dbReference type="ARBA" id="ARBA00004785"/>
    </source>
</evidence>
<feature type="binding site" evidence="15">
    <location>
        <begin position="66"/>
        <end position="68"/>
    </location>
    <ligand>
        <name>S-adenosyl-L-methionine</name>
        <dbReference type="ChEBI" id="CHEBI:59789"/>
        <label>2</label>
    </ligand>
</feature>
<comment type="cofactor">
    <cofactor evidence="14 16">
        <name>[4Fe-4S] cluster</name>
        <dbReference type="ChEBI" id="CHEBI:49883"/>
    </cofactor>
    <text evidence="14 16">Binds 1 [4Fe-4S] cluster. The cluster is coordinated with 3 cysteines and an exchangeable S-adenosyl-L-methionine.</text>
</comment>
<feature type="binding site" evidence="15">
    <location>
        <position position="328"/>
    </location>
    <ligand>
        <name>S-adenosyl-L-methionine</name>
        <dbReference type="ChEBI" id="CHEBI:59789"/>
        <label>1</label>
    </ligand>
</feature>
<dbReference type="RefSeq" id="WP_003629703.1">
    <property type="nucleotide sequence ID" value="NZ_LYUD01000034.1"/>
</dbReference>
<dbReference type="Gene3D" id="3.20.20.70">
    <property type="entry name" value="Aldolase class I"/>
    <property type="match status" value="1"/>
</dbReference>
<evidence type="ECO:0000256" key="11">
    <source>
        <dbReference type="ARBA" id="ARBA00023014"/>
    </source>
</evidence>
<dbReference type="Pfam" id="PF06969">
    <property type="entry name" value="HemN_C"/>
    <property type="match status" value="1"/>
</dbReference>
<dbReference type="OrthoDB" id="9808022at2"/>
<keyword evidence="9 14" id="KW-0560">Oxidoreductase</keyword>
<dbReference type="NCBIfam" id="TIGR00538">
    <property type="entry name" value="hemN"/>
    <property type="match status" value="1"/>
</dbReference>
<dbReference type="InterPro" id="IPR010723">
    <property type="entry name" value="HemN_C"/>
</dbReference>
<evidence type="ECO:0000256" key="13">
    <source>
        <dbReference type="ARBA" id="ARBA00048321"/>
    </source>
</evidence>
<comment type="subcellular location">
    <subcellularLocation>
        <location evidence="1 14">Cytoplasm</location>
    </subcellularLocation>
</comment>
<dbReference type="SFLD" id="SFLDG01082">
    <property type="entry name" value="B12-binding_domain_containing"/>
    <property type="match status" value="1"/>
</dbReference>
<comment type="similarity">
    <text evidence="3 14">Belongs to the anaerobic coproporphyrinogen-III oxidase family.</text>
</comment>
<dbReference type="SUPFAM" id="SSF102114">
    <property type="entry name" value="Radical SAM enzymes"/>
    <property type="match status" value="1"/>
</dbReference>
<gene>
    <name evidence="18" type="primary">hemN</name>
    <name evidence="18" type="ORF">SRCM100623_00379</name>
</gene>
<dbReference type="SFLD" id="SFLDG01065">
    <property type="entry name" value="anaerobic_coproporphyrinogen-I"/>
    <property type="match status" value="1"/>
</dbReference>
<dbReference type="PANTHER" id="PTHR13932:SF6">
    <property type="entry name" value="OXYGEN-INDEPENDENT COPROPORPHYRINOGEN III OXIDASE"/>
    <property type="match status" value="1"/>
</dbReference>
<dbReference type="EC" id="1.3.98.3" evidence="14"/>
<evidence type="ECO:0000256" key="5">
    <source>
        <dbReference type="ARBA" id="ARBA00022485"/>
    </source>
</evidence>
<dbReference type="AlphaFoldDB" id="A0A1A0DLF0"/>
<evidence type="ECO:0000256" key="4">
    <source>
        <dbReference type="ARBA" id="ARBA00011245"/>
    </source>
</evidence>